<keyword evidence="1" id="KW-1133">Transmembrane helix</keyword>
<dbReference type="AlphaFoldDB" id="A0A182RMF0"/>
<evidence type="ECO:0000256" key="1">
    <source>
        <dbReference type="SAM" id="Phobius"/>
    </source>
</evidence>
<protein>
    <submittedName>
        <fullName evidence="4">Uncharacterized protein</fullName>
    </submittedName>
</protein>
<organism evidence="4">
    <name type="scientific">Anopheles funestus</name>
    <name type="common">African malaria mosquito</name>
    <dbReference type="NCBI Taxonomy" id="62324"/>
    <lineage>
        <taxon>Eukaryota</taxon>
        <taxon>Metazoa</taxon>
        <taxon>Ecdysozoa</taxon>
        <taxon>Arthropoda</taxon>
        <taxon>Hexapoda</taxon>
        <taxon>Insecta</taxon>
        <taxon>Pterygota</taxon>
        <taxon>Neoptera</taxon>
        <taxon>Endopterygota</taxon>
        <taxon>Diptera</taxon>
        <taxon>Nematocera</taxon>
        <taxon>Culicoidea</taxon>
        <taxon>Culicidae</taxon>
        <taxon>Anophelinae</taxon>
        <taxon>Anopheles</taxon>
    </lineage>
</organism>
<name>A0A182RMF0_ANOFN</name>
<keyword evidence="1" id="KW-0472">Membrane</keyword>
<feature type="domain" description="Transposable element P transposase-like RNase H C-terminal" evidence="3">
    <location>
        <begin position="72"/>
        <end position="95"/>
    </location>
</feature>
<evidence type="ECO:0000313" key="4">
    <source>
        <dbReference type="EnsemblMetazoa" id="AFUN007422-PA"/>
    </source>
</evidence>
<dbReference type="InterPro" id="IPR022242">
    <property type="entry name" value="TNP-like_C"/>
</dbReference>
<dbReference type="STRING" id="62324.A0A182RMF0"/>
<sequence length="223" mass="25815">MYNFISNMLVVGKKNIQVFQKSILMQITSLKMLFADMKEKYNISYISTHKVIKTLKFFYIKIIYFIFILFQLNQDLLENFFSQLRQKGGTYDHPSRLHIILGKSPSIIKSITSTSESKNHTASDVYITSRDDVECQEQFVSASIFEEADIVPDVEEIVTENDIELTNDLNTQELDGLEYIIGYIARKFKDKYPNLQLGDYTCNAKEDHTYTQPQSFVDHVSVG</sequence>
<dbReference type="EnsemblMetazoa" id="AFUN007422-RA">
    <property type="protein sequence ID" value="AFUN007422-PA"/>
    <property type="gene ID" value="AFUN007422"/>
</dbReference>
<feature type="domain" description="Transposable element P transposase-like C-terminal" evidence="2">
    <location>
        <begin position="112"/>
        <end position="205"/>
    </location>
</feature>
<evidence type="ECO:0000259" key="2">
    <source>
        <dbReference type="Pfam" id="PF12596"/>
    </source>
</evidence>
<dbReference type="VEuPathDB" id="VectorBase:AFUN007422"/>
<dbReference type="Pfam" id="PF21789">
    <property type="entry name" value="TNP-like_RNaseH_C"/>
    <property type="match status" value="1"/>
</dbReference>
<accession>A0A182RMF0</accession>
<dbReference type="InterPro" id="IPR048367">
    <property type="entry name" value="TNP-like_RNaseH_C"/>
</dbReference>
<reference evidence="4" key="1">
    <citation type="submission" date="2020-05" db="UniProtKB">
        <authorList>
            <consortium name="EnsemblMetazoa"/>
        </authorList>
    </citation>
    <scope>IDENTIFICATION</scope>
    <source>
        <strain evidence="4">FUMOZ</strain>
    </source>
</reference>
<evidence type="ECO:0000259" key="3">
    <source>
        <dbReference type="Pfam" id="PF21789"/>
    </source>
</evidence>
<proteinExistence type="predicted"/>
<feature type="transmembrane region" description="Helical" evidence="1">
    <location>
        <begin position="55"/>
        <end position="72"/>
    </location>
</feature>
<keyword evidence="1" id="KW-0812">Transmembrane</keyword>
<dbReference type="Pfam" id="PF12596">
    <property type="entry name" value="Tnp_P_element_C"/>
    <property type="match status" value="1"/>
</dbReference>